<dbReference type="Pfam" id="PF00982">
    <property type="entry name" value="Glyco_transf_20"/>
    <property type="match status" value="1"/>
</dbReference>
<dbReference type="GO" id="GO:0005829">
    <property type="term" value="C:cytosol"/>
    <property type="evidence" value="ECO:0007669"/>
    <property type="project" value="TreeGrafter"/>
</dbReference>
<name>A0A1M5IZ00_9BACT</name>
<dbReference type="EMBL" id="FQUO01000026">
    <property type="protein sequence ID" value="SHG32993.1"/>
    <property type="molecule type" value="Genomic_DNA"/>
</dbReference>
<dbReference type="Gene3D" id="3.40.50.1000">
    <property type="entry name" value="HAD superfamily/HAD-like"/>
    <property type="match status" value="1"/>
</dbReference>
<organism evidence="3 4">
    <name type="scientific">Cnuella takakiae</name>
    <dbReference type="NCBI Taxonomy" id="1302690"/>
    <lineage>
        <taxon>Bacteria</taxon>
        <taxon>Pseudomonadati</taxon>
        <taxon>Bacteroidota</taxon>
        <taxon>Chitinophagia</taxon>
        <taxon>Chitinophagales</taxon>
        <taxon>Chitinophagaceae</taxon>
        <taxon>Cnuella</taxon>
    </lineage>
</organism>
<dbReference type="CDD" id="cd03788">
    <property type="entry name" value="GT20_TPS"/>
    <property type="match status" value="1"/>
</dbReference>
<dbReference type="GO" id="GO:0003825">
    <property type="term" value="F:alpha,alpha-trehalose-phosphate synthase (UDP-forming) activity"/>
    <property type="evidence" value="ECO:0007669"/>
    <property type="project" value="TreeGrafter"/>
</dbReference>
<evidence type="ECO:0000256" key="2">
    <source>
        <dbReference type="ARBA" id="ARBA00008799"/>
    </source>
</evidence>
<dbReference type="InterPro" id="IPR006379">
    <property type="entry name" value="HAD-SF_hydro_IIB"/>
</dbReference>
<dbReference type="PANTHER" id="PTHR10788:SF106">
    <property type="entry name" value="BCDNA.GH08860"/>
    <property type="match status" value="1"/>
</dbReference>
<sequence length="741" mass="84852">MQKQRLFIVSNRLPVSILEEGGSLKVLPSSGGLVTAVNSFVAMSGNAYKDISWVGVPGCSPASWMEASRQLPQTAFRYVPVMVFKEQYDHYYNGFANSTLWPLCHYFPSYAEYSEEDYLDYLQVNEHFAETLEQSCVAGDIVWIHDYHLLPLAARLRRSIPGLTIGFFLHIPFPSYELFRLMPRNWQQHLLEGMLGADLVGFHTMDYAAHFLQSVQMVLGLNHDRNIIRQKDRLVKVDVFPISIDYNKFSQAYDDIEVSTMRQKLQVQLQGRKLLFSVDRLDYSKGVHHRLKAYECFLKQYPEYRGKVVFVIVVVPSRDGIAKYAERKRMIDELISNINSQVGDITWQPVIYQYNALAFAEMVGLYTACDVALITPLRDGMNLVAKEFVASRADKRGVLVLSEMAGAARELSDALLINPNDTRELAGKIKEALEMDAEEQALRMVQMRSRIAHYTVKDWAEDFMSELQQIKVRQEQYQELFLADTDKRKLLDSYSSAHRRLLLLDYDGTLVSFCNNPTQAVPGNELLDLLHSLGSKENHEVWLISGRSSAWLEQYFGHLPVGLIAEHGAKMKQQEGAWNTEVPFNSEWKEAVRNIMERYVRRCAHTFIEDKEFSMVWHYRNADPFQGRLRSSELAAELNKYLIDRQLEVVCGNKIVEVRNSGTNKGTAIRKLLATRTFDWIFAAGDDKTDEDMFKMLAPIAHAHTIKVGPNASYARYNLLKPQMVVGLLRSMSELQAMQAI</sequence>
<dbReference type="InterPro" id="IPR023214">
    <property type="entry name" value="HAD_sf"/>
</dbReference>
<comment type="similarity">
    <text evidence="1">In the C-terminal section; belongs to the trehalose phosphatase family.</text>
</comment>
<accession>A0A1M5IZ00</accession>
<dbReference type="Gene3D" id="3.40.50.2000">
    <property type="entry name" value="Glycogen Phosphorylase B"/>
    <property type="match status" value="2"/>
</dbReference>
<dbReference type="AlphaFoldDB" id="A0A1M5IZ00"/>
<protein>
    <submittedName>
        <fullName evidence="3">Trehalose 6-phosphate synthase /trehalose 6-phosphatase</fullName>
    </submittedName>
</protein>
<dbReference type="GO" id="GO:0005992">
    <property type="term" value="P:trehalose biosynthetic process"/>
    <property type="evidence" value="ECO:0007669"/>
    <property type="project" value="InterPro"/>
</dbReference>
<dbReference type="NCBIfam" id="TIGR00685">
    <property type="entry name" value="T6PP"/>
    <property type="match status" value="1"/>
</dbReference>
<dbReference type="RefSeq" id="WP_073048504.1">
    <property type="nucleotide sequence ID" value="NZ_FQUO01000026.1"/>
</dbReference>
<comment type="similarity">
    <text evidence="2">Belongs to the glycosyltransferase 20 family.</text>
</comment>
<evidence type="ECO:0000313" key="3">
    <source>
        <dbReference type="EMBL" id="SHG32993.1"/>
    </source>
</evidence>
<dbReference type="OrthoDB" id="9761633at2"/>
<reference evidence="3 4" key="1">
    <citation type="submission" date="2016-11" db="EMBL/GenBank/DDBJ databases">
        <authorList>
            <person name="Jaros S."/>
            <person name="Januszkiewicz K."/>
            <person name="Wedrychowicz H."/>
        </authorList>
    </citation>
    <scope>NUCLEOTIDE SEQUENCE [LARGE SCALE GENOMIC DNA]</scope>
    <source>
        <strain evidence="3 4">DSM 26897</strain>
    </source>
</reference>
<dbReference type="Pfam" id="PF02358">
    <property type="entry name" value="Trehalose_PPase"/>
    <property type="match status" value="1"/>
</dbReference>
<proteinExistence type="inferred from homology"/>
<dbReference type="CDD" id="cd01627">
    <property type="entry name" value="HAD_TPP"/>
    <property type="match status" value="1"/>
</dbReference>
<dbReference type="GO" id="GO:0004805">
    <property type="term" value="F:trehalose-phosphatase activity"/>
    <property type="evidence" value="ECO:0007669"/>
    <property type="project" value="TreeGrafter"/>
</dbReference>
<dbReference type="SUPFAM" id="SSF56784">
    <property type="entry name" value="HAD-like"/>
    <property type="match status" value="1"/>
</dbReference>
<evidence type="ECO:0000256" key="1">
    <source>
        <dbReference type="ARBA" id="ARBA00006330"/>
    </source>
</evidence>
<dbReference type="InterPro" id="IPR003337">
    <property type="entry name" value="Trehalose_PPase"/>
</dbReference>
<dbReference type="SUPFAM" id="SSF53756">
    <property type="entry name" value="UDP-Glycosyltransferase/glycogen phosphorylase"/>
    <property type="match status" value="1"/>
</dbReference>
<dbReference type="InterPro" id="IPR036412">
    <property type="entry name" value="HAD-like_sf"/>
</dbReference>
<gene>
    <name evidence="3" type="ORF">SAMN05444008_12625</name>
</gene>
<dbReference type="InterPro" id="IPR001830">
    <property type="entry name" value="Glyco_trans_20"/>
</dbReference>
<dbReference type="STRING" id="1302690.BUE76_05540"/>
<dbReference type="PANTHER" id="PTHR10788">
    <property type="entry name" value="TREHALOSE-6-PHOSPHATE SYNTHASE"/>
    <property type="match status" value="1"/>
</dbReference>
<dbReference type="NCBIfam" id="TIGR01484">
    <property type="entry name" value="HAD-SF-IIB"/>
    <property type="match status" value="1"/>
</dbReference>
<evidence type="ECO:0000313" key="4">
    <source>
        <dbReference type="Proteomes" id="UP000184368"/>
    </source>
</evidence>
<dbReference type="Proteomes" id="UP000184368">
    <property type="component" value="Unassembled WGS sequence"/>
</dbReference>
<keyword evidence="4" id="KW-1185">Reference proteome</keyword>
<dbReference type="NCBIfam" id="NF011071">
    <property type="entry name" value="PRK14501.1"/>
    <property type="match status" value="1"/>
</dbReference>
<dbReference type="Gene3D" id="3.30.70.1020">
    <property type="entry name" value="Trehalose-6-phosphate phosphatase related protein, domain 2"/>
    <property type="match status" value="1"/>
</dbReference>